<dbReference type="EMBL" id="AP035768">
    <property type="protein sequence ID" value="BFO22320.1"/>
    <property type="molecule type" value="Genomic_DNA"/>
</dbReference>
<feature type="region of interest" description="Disordered" evidence="1">
    <location>
        <begin position="63"/>
        <end position="99"/>
    </location>
</feature>
<name>A0AAT9HY88_9ACTN</name>
<proteinExistence type="predicted"/>
<protein>
    <submittedName>
        <fullName evidence="2">Uncharacterized protein</fullName>
    </submittedName>
</protein>
<evidence type="ECO:0000256" key="1">
    <source>
        <dbReference type="SAM" id="MobiDB-lite"/>
    </source>
</evidence>
<sequence>MLCNDKIQTHPLVPFAEMPYQHGERVALRRGEPYGLPVGAGTPLTRDHRDAVGRVLPWDRFEGPVRARPSASASQDIGQTRRAGHGHQREDGGARRPRECLVLRHAAQYTTIRGFDPGS</sequence>
<organism evidence="2">
    <name type="scientific">Streptomyces haneummycinicus</name>
    <dbReference type="NCBI Taxonomy" id="3074435"/>
    <lineage>
        <taxon>Bacteria</taxon>
        <taxon>Bacillati</taxon>
        <taxon>Actinomycetota</taxon>
        <taxon>Actinomycetes</taxon>
        <taxon>Kitasatosporales</taxon>
        <taxon>Streptomycetaceae</taxon>
        <taxon>Streptomyces</taxon>
    </lineage>
</organism>
<dbReference type="AlphaFoldDB" id="A0AAT9HY88"/>
<reference evidence="2" key="2">
    <citation type="submission" date="2024-07" db="EMBL/GenBank/DDBJ databases">
        <title>Streptomyces haneummycinica sp. nov., a new antibiotic-producing actinobacterium isolated from marine sediment.</title>
        <authorList>
            <person name="Uemura M."/>
            <person name="Hamada M."/>
            <person name="Hirano S."/>
            <person name="Kobayashi K."/>
            <person name="Ohshiro T."/>
            <person name="Kobayashi T."/>
            <person name="Terahara T."/>
        </authorList>
    </citation>
    <scope>NUCLEOTIDE SEQUENCE</scope>
    <source>
        <strain evidence="2">KM77-8</strain>
    </source>
</reference>
<reference evidence="2" key="1">
    <citation type="submission" date="2024-06" db="EMBL/GenBank/DDBJ databases">
        <authorList>
            <consortium name="consrtm"/>
            <person name="Uemura M."/>
            <person name="Terahara T."/>
        </authorList>
    </citation>
    <scope>NUCLEOTIDE SEQUENCE</scope>
    <source>
        <strain evidence="2">KM77-8</strain>
    </source>
</reference>
<accession>A0AAT9HY88</accession>
<evidence type="ECO:0000313" key="2">
    <source>
        <dbReference type="EMBL" id="BFO22320.1"/>
    </source>
</evidence>
<feature type="compositionally biased region" description="Basic and acidic residues" evidence="1">
    <location>
        <begin position="87"/>
        <end position="99"/>
    </location>
</feature>
<gene>
    <name evidence="2" type="ORF">SHKM778_87080</name>
</gene>